<organism evidence="1 2">
    <name type="scientific">Caerostris darwini</name>
    <dbReference type="NCBI Taxonomy" id="1538125"/>
    <lineage>
        <taxon>Eukaryota</taxon>
        <taxon>Metazoa</taxon>
        <taxon>Ecdysozoa</taxon>
        <taxon>Arthropoda</taxon>
        <taxon>Chelicerata</taxon>
        <taxon>Arachnida</taxon>
        <taxon>Araneae</taxon>
        <taxon>Araneomorphae</taxon>
        <taxon>Entelegynae</taxon>
        <taxon>Araneoidea</taxon>
        <taxon>Araneidae</taxon>
        <taxon>Caerostris</taxon>
    </lineage>
</organism>
<evidence type="ECO:0000313" key="1">
    <source>
        <dbReference type="EMBL" id="GIY69763.1"/>
    </source>
</evidence>
<gene>
    <name evidence="1" type="ORF">CDAR_170301</name>
</gene>
<dbReference type="Proteomes" id="UP001054837">
    <property type="component" value="Unassembled WGS sequence"/>
</dbReference>
<protein>
    <submittedName>
        <fullName evidence="1">Uncharacterized protein</fullName>
    </submittedName>
</protein>
<proteinExistence type="predicted"/>
<dbReference type="EMBL" id="BPLQ01013094">
    <property type="protein sequence ID" value="GIY69763.1"/>
    <property type="molecule type" value="Genomic_DNA"/>
</dbReference>
<sequence>MYQFISGGHYRSPPKKIEKVRLKGIAWVFTSDTGVTMNEIDPPSGTLIKKRLDSLAIYSLLERSMNRALTPTTKLPRDRKKRINRDQFYRFSLNKINLGKDSPLFKALRVD</sequence>
<evidence type="ECO:0000313" key="2">
    <source>
        <dbReference type="Proteomes" id="UP001054837"/>
    </source>
</evidence>
<reference evidence="1 2" key="1">
    <citation type="submission" date="2021-06" db="EMBL/GenBank/DDBJ databases">
        <title>Caerostris darwini draft genome.</title>
        <authorList>
            <person name="Kono N."/>
            <person name="Arakawa K."/>
        </authorList>
    </citation>
    <scope>NUCLEOTIDE SEQUENCE [LARGE SCALE GENOMIC DNA]</scope>
</reference>
<comment type="caution">
    <text evidence="1">The sequence shown here is derived from an EMBL/GenBank/DDBJ whole genome shotgun (WGS) entry which is preliminary data.</text>
</comment>
<keyword evidence="2" id="KW-1185">Reference proteome</keyword>
<dbReference type="AlphaFoldDB" id="A0AAV4VI87"/>
<accession>A0AAV4VI87</accession>
<name>A0AAV4VI87_9ARAC</name>